<sequence length="51" mass="5444">MGATGSHFYCVNTGSAAVVHLEQVTDGHDHKRQRQAAKMVFSPMKKGGKSG</sequence>
<accession>A0A2D1QGW5</accession>
<proteinExistence type="predicted"/>
<organism evidence="1 2">
    <name type="scientific">Aeromonas salmonicida subsp. pectinolytica 34mel</name>
    <dbReference type="NCBI Taxonomy" id="1324960"/>
    <lineage>
        <taxon>Bacteria</taxon>
        <taxon>Pseudomonadati</taxon>
        <taxon>Pseudomonadota</taxon>
        <taxon>Gammaproteobacteria</taxon>
        <taxon>Aeromonadales</taxon>
        <taxon>Aeromonadaceae</taxon>
        <taxon>Aeromonas</taxon>
    </lineage>
</organism>
<protein>
    <submittedName>
        <fullName evidence="1">Uncharacterized protein</fullName>
    </submittedName>
</protein>
<reference evidence="2" key="1">
    <citation type="journal article" date="2018" name="BMC Genomics">
        <title>The complete and fully assembled genome sequence of Aeromonas salmonicida subsp. pectinolytica and its comparative analysis with other Aeromonas species: investigation of the mobilome in environmental and pathogenic strains.</title>
        <authorList>
            <person name="Pfeiffer F."/>
            <person name="Zamora-Lagos M.A."/>
            <person name="Blettinger M."/>
            <person name="Yeroslaviz A."/>
            <person name="Dahl A."/>
            <person name="Gruber S."/>
            <person name="Habermann B.H."/>
        </authorList>
    </citation>
    <scope>NUCLEOTIDE SEQUENCE [LARGE SCALE GENOMIC DNA]</scope>
    <source>
        <strain evidence="2">34mel</strain>
    </source>
</reference>
<evidence type="ECO:0000313" key="2">
    <source>
        <dbReference type="Proteomes" id="UP000222916"/>
    </source>
</evidence>
<name>A0A2D1QGW5_AERSA</name>
<dbReference type="Proteomes" id="UP000222916">
    <property type="component" value="Chromosome"/>
</dbReference>
<dbReference type="AlphaFoldDB" id="A0A2D1QGW5"/>
<dbReference type="EMBL" id="CP022426">
    <property type="protein sequence ID" value="ATP09485.1"/>
    <property type="molecule type" value="Genomic_DNA"/>
</dbReference>
<gene>
    <name evidence="1" type="ORF">Asalp_23290</name>
</gene>
<evidence type="ECO:0000313" key="1">
    <source>
        <dbReference type="EMBL" id="ATP09485.1"/>
    </source>
</evidence>